<name>A0ABR0AQD6_9CRUS</name>
<evidence type="ECO:0000313" key="2">
    <source>
        <dbReference type="Proteomes" id="UP001234178"/>
    </source>
</evidence>
<dbReference type="EMBL" id="JAOYFB010000038">
    <property type="protein sequence ID" value="KAK4027337.1"/>
    <property type="molecule type" value="Genomic_DNA"/>
</dbReference>
<protein>
    <submittedName>
        <fullName evidence="1">Uncharacterized protein</fullName>
    </submittedName>
</protein>
<accession>A0ABR0AQD6</accession>
<keyword evidence="2" id="KW-1185">Reference proteome</keyword>
<comment type="caution">
    <text evidence="1">The sequence shown here is derived from an EMBL/GenBank/DDBJ whole genome shotgun (WGS) entry which is preliminary data.</text>
</comment>
<sequence length="284" mass="32380">MVTVTRHRREGLTPALKAFLCDNGLQLPATIDYDYAKMVRRIDINRKRMADFLDASYSITSATFRKAINARNDICHLKYLSLSEHWKQYTSVWRTLCLGIGNPGAAVKVQVIYNFLIMREYRGAIENQGFLLTSQDYNVNVGFGLGCILFGCLTKYVAPSLKNFLIDEKNQSTSTALDAFDNLKHMISEQKCDSNYLSKGGDIRNDIALLKLSMKARNNSCHGFFSLVFQFWENYLEAWKQLMEIINARTASAEMQGMLETLMTSMNENQQIHLANVLNEAYCI</sequence>
<proteinExistence type="predicted"/>
<dbReference type="Proteomes" id="UP001234178">
    <property type="component" value="Unassembled WGS sequence"/>
</dbReference>
<organism evidence="1 2">
    <name type="scientific">Daphnia magna</name>
    <dbReference type="NCBI Taxonomy" id="35525"/>
    <lineage>
        <taxon>Eukaryota</taxon>
        <taxon>Metazoa</taxon>
        <taxon>Ecdysozoa</taxon>
        <taxon>Arthropoda</taxon>
        <taxon>Crustacea</taxon>
        <taxon>Branchiopoda</taxon>
        <taxon>Diplostraca</taxon>
        <taxon>Cladocera</taxon>
        <taxon>Anomopoda</taxon>
        <taxon>Daphniidae</taxon>
        <taxon>Daphnia</taxon>
    </lineage>
</organism>
<gene>
    <name evidence="1" type="ORF">OUZ56_016347</name>
</gene>
<reference evidence="1 2" key="1">
    <citation type="journal article" date="2023" name="Nucleic Acids Res.">
        <title>The hologenome of Daphnia magna reveals possible DNA methylation and microbiome-mediated evolution of the host genome.</title>
        <authorList>
            <person name="Chaturvedi A."/>
            <person name="Li X."/>
            <person name="Dhandapani V."/>
            <person name="Marshall H."/>
            <person name="Kissane S."/>
            <person name="Cuenca-Cambronero M."/>
            <person name="Asole G."/>
            <person name="Calvet F."/>
            <person name="Ruiz-Romero M."/>
            <person name="Marangio P."/>
            <person name="Guigo R."/>
            <person name="Rago D."/>
            <person name="Mirbahai L."/>
            <person name="Eastwood N."/>
            <person name="Colbourne J.K."/>
            <person name="Zhou J."/>
            <person name="Mallon E."/>
            <person name="Orsini L."/>
        </authorList>
    </citation>
    <scope>NUCLEOTIDE SEQUENCE [LARGE SCALE GENOMIC DNA]</scope>
    <source>
        <strain evidence="1">LRV0_1</strain>
    </source>
</reference>
<evidence type="ECO:0000313" key="1">
    <source>
        <dbReference type="EMBL" id="KAK4027337.1"/>
    </source>
</evidence>